<comment type="function">
    <text evidence="7">Required for disulfide bond formation in some periplasmic proteins. Acts by transferring its disulfide bond to other proteins and is reduced in the process.</text>
</comment>
<evidence type="ECO:0000256" key="1">
    <source>
        <dbReference type="ARBA" id="ARBA00004418"/>
    </source>
</evidence>
<dbReference type="InterPro" id="IPR009094">
    <property type="entry name" value="DiS-bond_isomerase_DsbC/G_N_sf"/>
</dbReference>
<evidence type="ECO:0000256" key="5">
    <source>
        <dbReference type="ARBA" id="ARBA00023157"/>
    </source>
</evidence>
<dbReference type="Pfam" id="PF13098">
    <property type="entry name" value="Thioredoxin_2"/>
    <property type="match status" value="1"/>
</dbReference>
<dbReference type="InterPro" id="IPR051470">
    <property type="entry name" value="Thiol:disulfide_interchange"/>
</dbReference>
<dbReference type="InterPro" id="IPR012336">
    <property type="entry name" value="Thioredoxin-like_fold"/>
</dbReference>
<protein>
    <recommendedName>
        <fullName evidence="7">Thiol:disulfide interchange protein</fullName>
    </recommendedName>
</protein>
<dbReference type="Proteomes" id="UP000644441">
    <property type="component" value="Unassembled WGS sequence"/>
</dbReference>
<feature type="chain" id="PRO_5044972789" description="Thiol:disulfide interchange protein" evidence="7">
    <location>
        <begin position="26"/>
        <end position="248"/>
    </location>
</feature>
<keyword evidence="4 7" id="KW-0574">Periplasm</keyword>
<accession>A0ABS0AFI5</accession>
<sequence>MKAIVSARMATLAATLLAVSAVAQGAGEIDEKTFKSNFQDAFPRTEITDIQPAAEGLVEVELNGREIIYASDDGRLVFTGDVIELRDTGPVNLKEARYQKVRNAGLADLDPDALITYPAKGKEKAEIYAFTDITCGYCRKMHRHIEEYNDAGITVHYLAFPRGGPQAGSAEDMRHIWCDANPDEALTAAKLNNTISDSELAECAAAVDEQYQLGLEFGVRGTPAVYTAEGAQLGGYVTPQQLNQRLGL</sequence>
<organism evidence="10 11">
    <name type="scientific">Alloalcanivorax venustensis ISO4</name>
    <dbReference type="NCBI Taxonomy" id="1177184"/>
    <lineage>
        <taxon>Bacteria</taxon>
        <taxon>Pseudomonadati</taxon>
        <taxon>Pseudomonadota</taxon>
        <taxon>Gammaproteobacteria</taxon>
        <taxon>Oceanospirillales</taxon>
        <taxon>Alcanivoracaceae</taxon>
        <taxon>Alloalcanivorax</taxon>
    </lineage>
</organism>
<name>A0ABS0AFI5_9GAMM</name>
<dbReference type="PANTHER" id="PTHR35272">
    <property type="entry name" value="THIOL:DISULFIDE INTERCHANGE PROTEIN DSBC-RELATED"/>
    <property type="match status" value="1"/>
</dbReference>
<comment type="caution">
    <text evidence="10">The sequence shown here is derived from an EMBL/GenBank/DDBJ whole genome shotgun (WGS) entry which is preliminary data.</text>
</comment>
<evidence type="ECO:0000259" key="8">
    <source>
        <dbReference type="Pfam" id="PF10411"/>
    </source>
</evidence>
<evidence type="ECO:0000313" key="11">
    <source>
        <dbReference type="Proteomes" id="UP000644441"/>
    </source>
</evidence>
<dbReference type="CDD" id="cd03020">
    <property type="entry name" value="DsbA_DsbC_DsbG"/>
    <property type="match status" value="1"/>
</dbReference>
<feature type="signal peptide" evidence="7">
    <location>
        <begin position="1"/>
        <end position="25"/>
    </location>
</feature>
<evidence type="ECO:0000256" key="7">
    <source>
        <dbReference type="RuleBase" id="RU364038"/>
    </source>
</evidence>
<dbReference type="InterPro" id="IPR036249">
    <property type="entry name" value="Thioredoxin-like_sf"/>
</dbReference>
<feature type="domain" description="Thioredoxin-like fold" evidence="9">
    <location>
        <begin position="119"/>
        <end position="246"/>
    </location>
</feature>
<dbReference type="SUPFAM" id="SSF54423">
    <property type="entry name" value="DsbC/DsbG N-terminal domain-like"/>
    <property type="match status" value="1"/>
</dbReference>
<dbReference type="InterPro" id="IPR018950">
    <property type="entry name" value="DiS-bond_isomerase_DsbC/G_N"/>
</dbReference>
<evidence type="ECO:0000256" key="4">
    <source>
        <dbReference type="ARBA" id="ARBA00022764"/>
    </source>
</evidence>
<evidence type="ECO:0000313" key="10">
    <source>
        <dbReference type="EMBL" id="MBF5052849.1"/>
    </source>
</evidence>
<evidence type="ECO:0000256" key="6">
    <source>
        <dbReference type="ARBA" id="ARBA00023284"/>
    </source>
</evidence>
<keyword evidence="3 7" id="KW-0732">Signal</keyword>
<dbReference type="Gene3D" id="3.10.450.70">
    <property type="entry name" value="Disulphide bond isomerase, DsbC/G, N-terminal"/>
    <property type="match status" value="1"/>
</dbReference>
<keyword evidence="6 7" id="KW-0676">Redox-active center</keyword>
<dbReference type="GeneID" id="99766189"/>
<dbReference type="SUPFAM" id="SSF52833">
    <property type="entry name" value="Thioredoxin-like"/>
    <property type="match status" value="1"/>
</dbReference>
<dbReference type="EMBL" id="ARXR01000009">
    <property type="protein sequence ID" value="MBF5052849.1"/>
    <property type="molecule type" value="Genomic_DNA"/>
</dbReference>
<proteinExistence type="inferred from homology"/>
<dbReference type="InterPro" id="IPR033954">
    <property type="entry name" value="DiS-bond_Isoase_DsbC/G"/>
</dbReference>
<evidence type="ECO:0000256" key="2">
    <source>
        <dbReference type="ARBA" id="ARBA00009813"/>
    </source>
</evidence>
<keyword evidence="11" id="KW-1185">Reference proteome</keyword>
<dbReference type="Gene3D" id="3.40.30.10">
    <property type="entry name" value="Glutaredoxin"/>
    <property type="match status" value="1"/>
</dbReference>
<gene>
    <name evidence="10" type="ORF">ISO4_01451</name>
</gene>
<evidence type="ECO:0000256" key="3">
    <source>
        <dbReference type="ARBA" id="ARBA00022729"/>
    </source>
</evidence>
<reference evidence="10 11" key="1">
    <citation type="submission" date="2012-09" db="EMBL/GenBank/DDBJ databases">
        <title>Genome Sequence of alkane-degrading Bacterium Alcanivorax venustensis ISO4.</title>
        <authorList>
            <person name="Lai Q."/>
            <person name="Shao Z."/>
        </authorList>
    </citation>
    <scope>NUCLEOTIDE SEQUENCE [LARGE SCALE GENOMIC DNA]</scope>
    <source>
        <strain evidence="10 11">ISO4</strain>
    </source>
</reference>
<dbReference type="PANTHER" id="PTHR35272:SF3">
    <property type="entry name" value="THIOL:DISULFIDE INTERCHANGE PROTEIN DSBC"/>
    <property type="match status" value="1"/>
</dbReference>
<evidence type="ECO:0000259" key="9">
    <source>
        <dbReference type="Pfam" id="PF13098"/>
    </source>
</evidence>
<keyword evidence="5" id="KW-1015">Disulfide bond</keyword>
<dbReference type="RefSeq" id="WP_142948594.1">
    <property type="nucleotide sequence ID" value="NZ_ARXR01000009.1"/>
</dbReference>
<dbReference type="Pfam" id="PF10411">
    <property type="entry name" value="DsbC_N"/>
    <property type="match status" value="1"/>
</dbReference>
<comment type="similarity">
    <text evidence="2 7">Belongs to the thioredoxin family. DsbC subfamily.</text>
</comment>
<comment type="subcellular location">
    <subcellularLocation>
        <location evidence="1 7">Periplasm</location>
    </subcellularLocation>
</comment>
<feature type="domain" description="Disulphide bond isomerase DsbC/G N-terminal" evidence="8">
    <location>
        <begin position="30"/>
        <end position="93"/>
    </location>
</feature>